<evidence type="ECO:0000313" key="2">
    <source>
        <dbReference type="EMBL" id="KAJ4466058.1"/>
    </source>
</evidence>
<dbReference type="EMBL" id="JANVFT010000118">
    <property type="protein sequence ID" value="KAJ4466058.1"/>
    <property type="molecule type" value="Genomic_DNA"/>
</dbReference>
<name>A0ABQ8V2A1_9AGAR</name>
<protein>
    <recommendedName>
        <fullName evidence="4">BZIP domain-containing protein</fullName>
    </recommendedName>
</protein>
<evidence type="ECO:0008006" key="4">
    <source>
        <dbReference type="Google" id="ProtNLM"/>
    </source>
</evidence>
<evidence type="ECO:0000256" key="1">
    <source>
        <dbReference type="SAM" id="MobiDB-lite"/>
    </source>
</evidence>
<accession>A0ABQ8V2A1</accession>
<gene>
    <name evidence="2" type="ORF">C8R41DRAFT_926223</name>
</gene>
<evidence type="ECO:0000313" key="3">
    <source>
        <dbReference type="Proteomes" id="UP001150217"/>
    </source>
</evidence>
<sequence>MYELLREEDLFLELHGTSAHQLTWGIPVSTWRQYDAALHERTSSTSTLLELNMLDDQDAADIDQQELRDFLALQQGESAIAAKRKRDLSPLPEAGPSSKKVRSKKRPRRKSPVEEPAQESPRHIRLVVPPGRSMPPSTSTSLPPRASPSLMEVPEADLPVQGHSNLVRLAAVAEAQSGLVQRPVIPPSIKGMGPDLLSSNMPPVPYPTLVPRALATHPYRAENQRLTARIRLLESQLSDSQRENSSLTSALRDTSHALESRQREVEQLRSSSREVHEQQVDYRCVLDQFLALDEALPGAPGGVSLPSSYKSEIVLHQVR</sequence>
<reference evidence="2" key="1">
    <citation type="submission" date="2022-08" db="EMBL/GenBank/DDBJ databases">
        <title>A Global Phylogenomic Analysis of the Shiitake Genus Lentinula.</title>
        <authorList>
            <consortium name="DOE Joint Genome Institute"/>
            <person name="Sierra-Patev S."/>
            <person name="Min B."/>
            <person name="Naranjo-Ortiz M."/>
            <person name="Looney B."/>
            <person name="Konkel Z."/>
            <person name="Slot J.C."/>
            <person name="Sakamoto Y."/>
            <person name="Steenwyk J.L."/>
            <person name="Rokas A."/>
            <person name="Carro J."/>
            <person name="Camarero S."/>
            <person name="Ferreira P."/>
            <person name="Molpeceres G."/>
            <person name="Ruiz-Duenas F.J."/>
            <person name="Serrano A."/>
            <person name="Henrissat B."/>
            <person name="Drula E."/>
            <person name="Hughes K.W."/>
            <person name="Mata J.L."/>
            <person name="Ishikawa N.K."/>
            <person name="Vargas-Isla R."/>
            <person name="Ushijima S."/>
            <person name="Smith C.A."/>
            <person name="Ahrendt S."/>
            <person name="Andreopoulos W."/>
            <person name="He G."/>
            <person name="Labutti K."/>
            <person name="Lipzen A."/>
            <person name="Ng V."/>
            <person name="Riley R."/>
            <person name="Sandor L."/>
            <person name="Barry K."/>
            <person name="Martinez A.T."/>
            <person name="Xiao Y."/>
            <person name="Gibbons J.G."/>
            <person name="Terashima K."/>
            <person name="Grigoriev I.V."/>
            <person name="Hibbett D.S."/>
        </authorList>
    </citation>
    <scope>NUCLEOTIDE SEQUENCE</scope>
    <source>
        <strain evidence="2">RHP3577 ss4</strain>
    </source>
</reference>
<feature type="region of interest" description="Disordered" evidence="1">
    <location>
        <begin position="237"/>
        <end position="259"/>
    </location>
</feature>
<feature type="compositionally biased region" description="Basic residues" evidence="1">
    <location>
        <begin position="99"/>
        <end position="110"/>
    </location>
</feature>
<proteinExistence type="predicted"/>
<feature type="compositionally biased region" description="Polar residues" evidence="1">
    <location>
        <begin position="237"/>
        <end position="252"/>
    </location>
</feature>
<feature type="region of interest" description="Disordered" evidence="1">
    <location>
        <begin position="81"/>
        <end position="148"/>
    </location>
</feature>
<comment type="caution">
    <text evidence="2">The sequence shown here is derived from an EMBL/GenBank/DDBJ whole genome shotgun (WGS) entry which is preliminary data.</text>
</comment>
<feature type="compositionally biased region" description="Low complexity" evidence="1">
    <location>
        <begin position="134"/>
        <end position="148"/>
    </location>
</feature>
<organism evidence="2 3">
    <name type="scientific">Lentinula lateritia</name>
    <dbReference type="NCBI Taxonomy" id="40482"/>
    <lineage>
        <taxon>Eukaryota</taxon>
        <taxon>Fungi</taxon>
        <taxon>Dikarya</taxon>
        <taxon>Basidiomycota</taxon>
        <taxon>Agaricomycotina</taxon>
        <taxon>Agaricomycetes</taxon>
        <taxon>Agaricomycetidae</taxon>
        <taxon>Agaricales</taxon>
        <taxon>Marasmiineae</taxon>
        <taxon>Omphalotaceae</taxon>
        <taxon>Lentinula</taxon>
    </lineage>
</organism>
<keyword evidence="3" id="KW-1185">Reference proteome</keyword>
<dbReference type="Proteomes" id="UP001150217">
    <property type="component" value="Unassembled WGS sequence"/>
</dbReference>